<dbReference type="InterPro" id="IPR020549">
    <property type="entry name" value="YbeY_CS"/>
</dbReference>
<evidence type="ECO:0000256" key="2">
    <source>
        <dbReference type="ARBA" id="ARBA00022517"/>
    </source>
</evidence>
<comment type="cofactor">
    <cofactor evidence="9">
        <name>Zn(2+)</name>
        <dbReference type="ChEBI" id="CHEBI:29105"/>
    </cofactor>
    <text evidence="9">Binds 1 zinc ion.</text>
</comment>
<dbReference type="Gene3D" id="3.40.390.30">
    <property type="entry name" value="Metalloproteases ('zincins'), catalytic domain"/>
    <property type="match status" value="1"/>
</dbReference>
<keyword evidence="4 9" id="KW-0540">Nuclease</keyword>
<name>A0ABS7MNJ2_9ACTN</name>
<keyword evidence="3 9" id="KW-0698">rRNA processing</keyword>
<evidence type="ECO:0000256" key="1">
    <source>
        <dbReference type="ARBA" id="ARBA00010875"/>
    </source>
</evidence>
<keyword evidence="11" id="KW-1185">Reference proteome</keyword>
<keyword evidence="5 9" id="KW-0479">Metal-binding</keyword>
<keyword evidence="9" id="KW-0963">Cytoplasm</keyword>
<evidence type="ECO:0000313" key="11">
    <source>
        <dbReference type="Proteomes" id="UP000700908"/>
    </source>
</evidence>
<dbReference type="HAMAP" id="MF_00009">
    <property type="entry name" value="Endoribonucl_YbeY"/>
    <property type="match status" value="1"/>
</dbReference>
<evidence type="ECO:0000256" key="7">
    <source>
        <dbReference type="ARBA" id="ARBA00022801"/>
    </source>
</evidence>
<proteinExistence type="inferred from homology"/>
<evidence type="ECO:0000256" key="5">
    <source>
        <dbReference type="ARBA" id="ARBA00022723"/>
    </source>
</evidence>
<evidence type="ECO:0000256" key="8">
    <source>
        <dbReference type="ARBA" id="ARBA00022833"/>
    </source>
</evidence>
<dbReference type="SUPFAM" id="SSF55486">
    <property type="entry name" value="Metalloproteases ('zincins'), catalytic domain"/>
    <property type="match status" value="1"/>
</dbReference>
<dbReference type="NCBIfam" id="TIGR00043">
    <property type="entry name" value="rRNA maturation RNase YbeY"/>
    <property type="match status" value="1"/>
</dbReference>
<accession>A0ABS7MNJ2</accession>
<dbReference type="EC" id="3.1.-.-" evidence="9"/>
<evidence type="ECO:0000256" key="3">
    <source>
        <dbReference type="ARBA" id="ARBA00022552"/>
    </source>
</evidence>
<organism evidence="10 11">
    <name type="scientific">Collinsella ureilytica</name>
    <dbReference type="NCBI Taxonomy" id="2869515"/>
    <lineage>
        <taxon>Bacteria</taxon>
        <taxon>Bacillati</taxon>
        <taxon>Actinomycetota</taxon>
        <taxon>Coriobacteriia</taxon>
        <taxon>Coriobacteriales</taxon>
        <taxon>Coriobacteriaceae</taxon>
        <taxon>Collinsella</taxon>
    </lineage>
</organism>
<evidence type="ECO:0000256" key="9">
    <source>
        <dbReference type="HAMAP-Rule" id="MF_00009"/>
    </source>
</evidence>
<comment type="function">
    <text evidence="9">Single strand-specific metallo-endoribonuclease involved in late-stage 70S ribosome quality control and in maturation of the 3' terminus of the 16S rRNA.</text>
</comment>
<keyword evidence="2 9" id="KW-0690">Ribosome biogenesis</keyword>
<feature type="binding site" evidence="9">
    <location>
        <position position="118"/>
    </location>
    <ligand>
        <name>Zn(2+)</name>
        <dbReference type="ChEBI" id="CHEBI:29105"/>
        <note>catalytic</note>
    </ligand>
</feature>
<dbReference type="EMBL" id="JAIMFO010000007">
    <property type="protein sequence ID" value="MBY4797975.1"/>
    <property type="molecule type" value="Genomic_DNA"/>
</dbReference>
<dbReference type="InterPro" id="IPR002036">
    <property type="entry name" value="YbeY"/>
</dbReference>
<dbReference type="Pfam" id="PF02130">
    <property type="entry name" value="YbeY"/>
    <property type="match status" value="1"/>
</dbReference>
<feature type="binding site" evidence="9">
    <location>
        <position position="122"/>
    </location>
    <ligand>
        <name>Zn(2+)</name>
        <dbReference type="ChEBI" id="CHEBI:29105"/>
        <note>catalytic</note>
    </ligand>
</feature>
<evidence type="ECO:0000256" key="6">
    <source>
        <dbReference type="ARBA" id="ARBA00022759"/>
    </source>
</evidence>
<dbReference type="InterPro" id="IPR023091">
    <property type="entry name" value="MetalPrtase_cat_dom_sf_prd"/>
</dbReference>
<keyword evidence="7 9" id="KW-0378">Hydrolase</keyword>
<evidence type="ECO:0000256" key="4">
    <source>
        <dbReference type="ARBA" id="ARBA00022722"/>
    </source>
</evidence>
<dbReference type="PANTHER" id="PTHR46986:SF1">
    <property type="entry name" value="ENDORIBONUCLEASE YBEY, CHLOROPLASTIC"/>
    <property type="match status" value="1"/>
</dbReference>
<dbReference type="PROSITE" id="PS01306">
    <property type="entry name" value="UPF0054"/>
    <property type="match status" value="1"/>
</dbReference>
<gene>
    <name evidence="9 10" type="primary">ybeY</name>
    <name evidence="10" type="ORF">K6V98_06400</name>
</gene>
<sequence>MAVKTETALPIPTEEISQTIAVIFEMYQIPQDATISVGIVDVQEMADLNRAWRSMEGPTDVLAFEGDDLEEILELRQTLHEEIPIELGDVILAPDVIAAQAPEFGSTPAEEFRLMLVHGVLHLLGYDHLIDEDAEEMEAEELVILQRLAELRGEDPLCVRIGPTTRHLFDKPDMYEREAE</sequence>
<dbReference type="PANTHER" id="PTHR46986">
    <property type="entry name" value="ENDORIBONUCLEASE YBEY, CHLOROPLASTIC"/>
    <property type="match status" value="1"/>
</dbReference>
<evidence type="ECO:0000313" key="10">
    <source>
        <dbReference type="EMBL" id="MBY4797975.1"/>
    </source>
</evidence>
<comment type="similarity">
    <text evidence="1 9">Belongs to the endoribonuclease YbeY family.</text>
</comment>
<feature type="binding site" evidence="9">
    <location>
        <position position="128"/>
    </location>
    <ligand>
        <name>Zn(2+)</name>
        <dbReference type="ChEBI" id="CHEBI:29105"/>
        <note>catalytic</note>
    </ligand>
</feature>
<dbReference type="Proteomes" id="UP000700908">
    <property type="component" value="Unassembled WGS sequence"/>
</dbReference>
<comment type="caution">
    <text evidence="10">The sequence shown here is derived from an EMBL/GenBank/DDBJ whole genome shotgun (WGS) entry which is preliminary data.</text>
</comment>
<keyword evidence="8 9" id="KW-0862">Zinc</keyword>
<comment type="subcellular location">
    <subcellularLocation>
        <location evidence="9">Cytoplasm</location>
    </subcellularLocation>
</comment>
<reference evidence="10 11" key="1">
    <citation type="submission" date="2021-08" db="EMBL/GenBank/DDBJ databases">
        <title>Collinsella faecalis sp. nov. isolated from swine faeces.</title>
        <authorList>
            <person name="Oh B.S."/>
            <person name="Lee J.H."/>
        </authorList>
    </citation>
    <scope>NUCLEOTIDE SEQUENCE [LARGE SCALE GENOMIC DNA]</scope>
    <source>
        <strain evidence="10 11">AGMB00827</strain>
    </source>
</reference>
<protein>
    <recommendedName>
        <fullName evidence="9">Endoribonuclease YbeY</fullName>
        <ecNumber evidence="9">3.1.-.-</ecNumber>
    </recommendedName>
</protein>
<keyword evidence="6 9" id="KW-0255">Endonuclease</keyword>